<dbReference type="NCBIfam" id="TIGR01733">
    <property type="entry name" value="AA-adenyl-dom"/>
    <property type="match status" value="2"/>
</dbReference>
<gene>
    <name evidence="8" type="ORF">G9U55_17445</name>
</gene>
<proteinExistence type="predicted"/>
<dbReference type="InterPro" id="IPR020806">
    <property type="entry name" value="PKS_PP-bd"/>
</dbReference>
<dbReference type="SUPFAM" id="SSF47336">
    <property type="entry name" value="ACP-like"/>
    <property type="match status" value="2"/>
</dbReference>
<evidence type="ECO:0000256" key="4">
    <source>
        <dbReference type="ARBA" id="ARBA00022737"/>
    </source>
</evidence>
<name>A0ABX7EHP8_9ACTN</name>
<keyword evidence="5" id="KW-0045">Antibiotic biosynthesis</keyword>
<dbReference type="CDD" id="cd19543">
    <property type="entry name" value="DCL_NRPS"/>
    <property type="match status" value="1"/>
</dbReference>
<reference evidence="8 9" key="1">
    <citation type="submission" date="2020-03" db="EMBL/GenBank/DDBJ databases">
        <title>Genome mining and metabolic profiling illuminate the polycyclic tetramate macrolactams from Streptomyces koyangensis SCSIO 5802.</title>
        <authorList>
            <person name="Ding W."/>
        </authorList>
    </citation>
    <scope>NUCLEOTIDE SEQUENCE [LARGE SCALE GENOMIC DNA]</scope>
    <source>
        <strain evidence="8 9">SCSIO 5802</strain>
    </source>
</reference>
<keyword evidence="3" id="KW-0597">Phosphoprotein</keyword>
<dbReference type="InterPro" id="IPR009081">
    <property type="entry name" value="PP-bd_ACP"/>
</dbReference>
<dbReference type="Pfam" id="PF00668">
    <property type="entry name" value="Condensation"/>
    <property type="match status" value="3"/>
</dbReference>
<dbReference type="Pfam" id="PF00501">
    <property type="entry name" value="AMP-binding"/>
    <property type="match status" value="2"/>
</dbReference>
<dbReference type="Proteomes" id="UP000596311">
    <property type="component" value="Chromosome"/>
</dbReference>
<dbReference type="Gene3D" id="3.40.50.980">
    <property type="match status" value="4"/>
</dbReference>
<sequence length="3085" mass="329400">MELSSAAKDRLSALPEDVRERVLRQLAGEAGPDTARRAVTPAPRDGALPLSAGQQGLWFLAELNPGGVEYNAPRMLGLTGPLRVDALHAALDGVVARHEVLRTTIGEADGHPTQVVHEPGPVPVDLVDLRGVPEPERAAALDRCLAKEGATPFDLRRGPLLRVSLIRLAAEEHVLVLGLHHIVGDGWSVDLLVGELNARYAAHVRGEQPALPDLPVQYADYAVWQRDRLAGPEVAAQTDYWKRQLAGLPPLELPTDRPRPPVSGTEGAVHAFTVDRELTRRLTELGGRHGATLYMTLVAAAQLLFARYSGQRDVAVASVTAGRGQAELEEVIGYFSNTVVLRSQVDEERPFTDLLADVRSTALDAFAHDEVPFQRLVDILRPERDASRSPLVQVMVTLQSARTTGPELPGLRVTEIAPPVQVAKLDVSLDFFEDQGALSGAIEYRTDLFDPETVERMGGHLLTLLEAVAGRADEPMRDLPMITGPELHRLTTEWNGPRVEYGPSRCVHELYDEQAERTPDAVAVSCAGDSLTFAGLATRANQLAHHLRELGAGPGTLVGVCVERGVGAMVALLGVMKSGAAFVPLDPDYPAQRLAMMLEDAGTPVVVTETSVLDRVAGHEAAVVCLDRDRTALDALPEYAPLSGVAVDDLVYVIYTSGTTGRPKGVQISHRNVHHILRAWNARYGLDEMRGRALCVASFGVDLFLGDFLFSALFGGELVVCPAEVVTDPPALADLLAEVRPQILATTPSLARAISTELAWRGGGGLESVRLLSLGAEGWLAGDAADLVEHVGPDTLVVNAYGATETTVDSTVFALRGDPVEPSAFVPIGKPMVNTTTYVVDALRRPVPIGVAGELYIGGGGVAQGYWGRPELTAERFPVDVFGPGTGRFYRTGDVVRWRADGNLEYLGRVDDQVKIRGFRVELGEVETALARHPDVATAAATARRDDSGRNRLIGYVVPAAGRAPDFAELRAFLTDRLPSQAVPSAIVVLDALPMTANGTLDRRALPAADEPESGTSHRVAPRTPVESLLVDVWAQVLGVAPDRIGVEDNFFNLGGDSILSLQVVSLARRSHLRLTTKQMFLHQTIAELAPEVRLLPSAEAEQGLVTGPLPLTPVQRWYVEEFPDTPGHFNQSLYLEVDHGVDADALAAAFAAVLDHHDGLRLRLGRTDGAWWQENQAATEGTVFEAVDLSAHDGAAQDEAMRAAITRAQTGFDVRAGGPLLRGVLFRLGAGRAPRLFLCAHHYVVDAVSWRVILADLEAGHRQAAGGRPVELDAKSTSLKEWAHRLSGLVTDGGFDAELGYWSAVEQATAEAAPLPVDLRGRNTVGSARTLTRRLSAGRTEALLREVPEAYRTHVNDVLLSALARVLHDWAGGTVPVELEGHGREDLFDDVDLSRTVGWFTSVFPVVLELPGDGDWGATLKAVKEQLRAVPSRGLGYGALRHLGRPGLLGRGRQCPVGFNYHGRFEAGTDDAGLFRGWCENPVPDRSPDQARQCLIDISGMVRDGRLEFTWEYSGAVHHEETVARLAEAFLSALEQIAEHCARPGAGGCTPSDFPLAGLDQAAVDRIAGDGRTVEDMYPLTPMQSGMLFHSLDGDGGDVYLTHFTAVLDGVSDPRRLADAFQRVVDRTPVLRTAVLGAGMDVPLQIVRRDVRLPVTHVDLSGLDPRERTARAQALWESLPTLPLDLAEAPLMRLTLARLSASSVQVFWSSHHLLLDGWSFDDVLGQVFAEHAAPDGTAAPTTPRRPFRDYVQWLAEQDDAEAEAHWRRAMAGFTAATPLPFDRAPGGAHTSRSSRDVRLGLDADSSERLYAFARDARLTVNTVVQGAWALLLAQHSGERDVCFGATVSGRPAELPGADEIIGLFINTLPVRTRVDARLDLVTWLRRMQDEQVATRQYEHVSLGQVRTWSEVPRDAGLFDSIVIFESFPHDREAAPRHGLVLRESDGAEDTNYALTLTAYTSGELHLRLGYDPRLFDQDTVERLAARLAHVLDSFAGHAEQPLARLPLLPAAEREALTRENATARETGRATTVELFERQARATPRATALAHRDTVLSYADLDARANRLAHHLVARGLGPEQTVALACPRSPELVVAMLAVLKSGAAYLPLDLDHPEDRLSLMLRDAAPALVLTCGAAVPGLPGGTPVLSLADPGTVTALAALPVTAPALPVPPDPRNAAYTLYTSGSTGRPKGVVVTRGNLRNFVRDMRERTGMTPEDRLLAVTTVGFDIAHLELFVPLVSGATVVLADKEVVHDPRELSRVVHDGGITVMQATPSLWRGVAEGAPEVLPRLRVLVGGEALPAELAQALTEGSSSVTNVYGPTETTIWSTSARLTGGTTGTPPIGRPIANTRAHVLDAALQPVPPGVPGELYLAGEGVARGYAHRPSLTAGRFVADPFGPAGERMYRTGDVVRRRPDGELEFVGRVDDQVKIRGFRVEPGEIAALLDAHPRVASAVVVAREEGPSGRQLVAYHVPEGDTPAAAEELREYVARSLPPYMVPAFFVPLDSFPLTPSGKTDRRRLPAPRAVTGSGAPRVAPAGPAETALAGVWAEVLGLPVASIGAHDDFFALGGDSVLCVQVAYRARRVGWWLVPRDLFAHPTVARLAAVARQEDPPAGPPSAPPASAAPTSPAAVTARPEAPADASGPALGHAFLADRLAALARAHQVPGAQLAVRHAGRLTVVETGERVAGSGLPVTPETAFPLASLTKPVTALAVGLLASDGRLDLDAPVGAYLPELPAASPAGQLTAGQLLAHTGGLAAAVDERVPSRDRRQWVERHCAHAALPHPPGTVFSYSDVGYVLLGRVVEVLTGTDWRTAVESALLRPLGITAAYQGQYGDRPAAQGHVIGDRVLPVPEQSFSPLEEPATALAGNAADLVRLAGVHDRTATGGPLDRAAADALLVDRTRDLRVGPFGLADGWGLGWAVHRGAGGDWHGHDGSGDGTWAHLRFDPATGTAVALVTNASTGPALWEELLAELATAGLDVPHHSPQSPPGPLASAADRAACAGSYANGDWACLVEEGPEGITLSVGGGPRAALTCHRDLRFTSVGQGTPPTGRFLRDPDTGQVTLLQLAGRLLRRTGSPA</sequence>
<dbReference type="InterPro" id="IPR012338">
    <property type="entry name" value="Beta-lactam/transpept-like"/>
</dbReference>
<dbReference type="NCBIfam" id="NF003417">
    <property type="entry name" value="PRK04813.1"/>
    <property type="match status" value="2"/>
</dbReference>
<evidence type="ECO:0000313" key="9">
    <source>
        <dbReference type="Proteomes" id="UP000596311"/>
    </source>
</evidence>
<dbReference type="InterPro" id="IPR023213">
    <property type="entry name" value="CAT-like_dom_sf"/>
</dbReference>
<accession>A0ABX7EHP8</accession>
<feature type="domain" description="Carrier" evidence="7">
    <location>
        <begin position="1021"/>
        <end position="1097"/>
    </location>
</feature>
<keyword evidence="2" id="KW-0596">Phosphopantetheine</keyword>
<dbReference type="Pfam" id="PF00144">
    <property type="entry name" value="Beta-lactamase"/>
    <property type="match status" value="1"/>
</dbReference>
<dbReference type="SUPFAM" id="SSF56601">
    <property type="entry name" value="beta-lactamase/transpeptidase-like"/>
    <property type="match status" value="1"/>
</dbReference>
<dbReference type="Gene3D" id="3.40.710.10">
    <property type="entry name" value="DD-peptidase/beta-lactamase superfamily"/>
    <property type="match status" value="1"/>
</dbReference>
<evidence type="ECO:0000256" key="2">
    <source>
        <dbReference type="ARBA" id="ARBA00022450"/>
    </source>
</evidence>
<dbReference type="InterPro" id="IPR001242">
    <property type="entry name" value="Condensation_dom"/>
</dbReference>
<keyword evidence="9" id="KW-1185">Reference proteome</keyword>
<dbReference type="InterPro" id="IPR010071">
    <property type="entry name" value="AA_adenyl_dom"/>
</dbReference>
<feature type="region of interest" description="Disordered" evidence="6">
    <location>
        <begin position="2610"/>
        <end position="2645"/>
    </location>
</feature>
<dbReference type="Pfam" id="PF13193">
    <property type="entry name" value="AMP-binding_C"/>
    <property type="match status" value="2"/>
</dbReference>
<dbReference type="PANTHER" id="PTHR45527:SF1">
    <property type="entry name" value="FATTY ACID SYNTHASE"/>
    <property type="match status" value="1"/>
</dbReference>
<dbReference type="InterPro" id="IPR045851">
    <property type="entry name" value="AMP-bd_C_sf"/>
</dbReference>
<dbReference type="InterPro" id="IPR000873">
    <property type="entry name" value="AMP-dep_synth/lig_dom"/>
</dbReference>
<dbReference type="Gene3D" id="3.30.559.30">
    <property type="entry name" value="Nonribosomal peptide synthetase, condensation domain"/>
    <property type="match status" value="3"/>
</dbReference>
<dbReference type="InterPro" id="IPR025110">
    <property type="entry name" value="AMP-bd_C"/>
</dbReference>
<evidence type="ECO:0000256" key="1">
    <source>
        <dbReference type="ARBA" id="ARBA00001957"/>
    </source>
</evidence>
<evidence type="ECO:0000256" key="5">
    <source>
        <dbReference type="ARBA" id="ARBA00023194"/>
    </source>
</evidence>
<dbReference type="Gene3D" id="3.30.300.30">
    <property type="match status" value="2"/>
</dbReference>
<dbReference type="SUPFAM" id="SSF56801">
    <property type="entry name" value="Acetyl-CoA synthetase-like"/>
    <property type="match status" value="2"/>
</dbReference>
<dbReference type="Gene3D" id="3.30.559.10">
    <property type="entry name" value="Chloramphenicol acetyltransferase-like domain"/>
    <property type="match status" value="3"/>
</dbReference>
<feature type="region of interest" description="Disordered" evidence="6">
    <location>
        <begin position="26"/>
        <end position="47"/>
    </location>
</feature>
<dbReference type="InterPro" id="IPR010060">
    <property type="entry name" value="NRPS_synth"/>
</dbReference>
<dbReference type="CDD" id="cd12116">
    <property type="entry name" value="A_NRPS_Ta1_like"/>
    <property type="match status" value="1"/>
</dbReference>
<comment type="cofactor">
    <cofactor evidence="1">
        <name>pantetheine 4'-phosphate</name>
        <dbReference type="ChEBI" id="CHEBI:47942"/>
    </cofactor>
</comment>
<evidence type="ECO:0000256" key="6">
    <source>
        <dbReference type="SAM" id="MobiDB-lite"/>
    </source>
</evidence>
<dbReference type="PROSITE" id="PS50075">
    <property type="entry name" value="CARRIER"/>
    <property type="match status" value="2"/>
</dbReference>
<evidence type="ECO:0000256" key="3">
    <source>
        <dbReference type="ARBA" id="ARBA00022553"/>
    </source>
</evidence>
<dbReference type="PANTHER" id="PTHR45527">
    <property type="entry name" value="NONRIBOSOMAL PEPTIDE SYNTHETASE"/>
    <property type="match status" value="1"/>
</dbReference>
<dbReference type="EMBL" id="CP049945">
    <property type="protein sequence ID" value="QRF03790.1"/>
    <property type="molecule type" value="Genomic_DNA"/>
</dbReference>
<feature type="domain" description="Carrier" evidence="7">
    <location>
        <begin position="2537"/>
        <end position="2613"/>
    </location>
</feature>
<dbReference type="InterPro" id="IPR001466">
    <property type="entry name" value="Beta-lactam-related"/>
</dbReference>
<evidence type="ECO:0000259" key="7">
    <source>
        <dbReference type="PROSITE" id="PS50075"/>
    </source>
</evidence>
<dbReference type="SUPFAM" id="SSF52777">
    <property type="entry name" value="CoA-dependent acyltransferases"/>
    <property type="match status" value="6"/>
</dbReference>
<keyword evidence="4" id="KW-0677">Repeat</keyword>
<evidence type="ECO:0000313" key="8">
    <source>
        <dbReference type="EMBL" id="QRF03790.1"/>
    </source>
</evidence>
<protein>
    <submittedName>
        <fullName evidence="8">Amino acid adenylation domain-containing protein</fullName>
    </submittedName>
</protein>
<dbReference type="NCBIfam" id="TIGR01720">
    <property type="entry name" value="NRPS-para261"/>
    <property type="match status" value="1"/>
</dbReference>
<feature type="region of interest" description="Disordered" evidence="6">
    <location>
        <begin position="2514"/>
        <end position="2539"/>
    </location>
</feature>
<dbReference type="CDD" id="cd19531">
    <property type="entry name" value="LCL_NRPS-like"/>
    <property type="match status" value="1"/>
</dbReference>
<dbReference type="InterPro" id="IPR020845">
    <property type="entry name" value="AMP-binding_CS"/>
</dbReference>
<organism evidence="8 9">
    <name type="scientific">Streptomyces koyangensis</name>
    <dbReference type="NCBI Taxonomy" id="188770"/>
    <lineage>
        <taxon>Bacteria</taxon>
        <taxon>Bacillati</taxon>
        <taxon>Actinomycetota</taxon>
        <taxon>Actinomycetes</taxon>
        <taxon>Kitasatosporales</taxon>
        <taxon>Streptomycetaceae</taxon>
        <taxon>Streptomyces</taxon>
        <taxon>Streptomyces aurantiacus group</taxon>
    </lineage>
</organism>
<dbReference type="Gene3D" id="2.30.38.10">
    <property type="entry name" value="Luciferase, Domain 3"/>
    <property type="match status" value="2"/>
</dbReference>
<dbReference type="PROSITE" id="PS00455">
    <property type="entry name" value="AMP_BINDING"/>
    <property type="match status" value="1"/>
</dbReference>
<feature type="compositionally biased region" description="Low complexity" evidence="6">
    <location>
        <begin position="2623"/>
        <end position="2636"/>
    </location>
</feature>
<dbReference type="CDD" id="cd19534">
    <property type="entry name" value="E_NRPS"/>
    <property type="match status" value="1"/>
</dbReference>
<dbReference type="Pfam" id="PF00550">
    <property type="entry name" value="PP-binding"/>
    <property type="match status" value="2"/>
</dbReference>
<dbReference type="InterPro" id="IPR036736">
    <property type="entry name" value="ACP-like_sf"/>
</dbReference>
<dbReference type="SMART" id="SM00823">
    <property type="entry name" value="PKS_PP"/>
    <property type="match status" value="2"/>
</dbReference>
<dbReference type="RefSeq" id="WP_203215215.1">
    <property type="nucleotide sequence ID" value="NZ_CP049945.1"/>
</dbReference>
<dbReference type="Gene3D" id="1.10.1200.10">
    <property type="entry name" value="ACP-like"/>
    <property type="match status" value="2"/>
</dbReference>